<reference evidence="1 2" key="1">
    <citation type="submission" date="2021-06" db="EMBL/GenBank/DDBJ databases">
        <authorList>
            <person name="Palmer J.M."/>
        </authorList>
    </citation>
    <scope>NUCLEOTIDE SEQUENCE [LARGE SCALE GENOMIC DNA]</scope>
    <source>
        <strain evidence="1 2">AS_MEX2019</strain>
        <tissue evidence="1">Muscle</tissue>
    </source>
</reference>
<evidence type="ECO:0000313" key="1">
    <source>
        <dbReference type="EMBL" id="MEQ2309335.1"/>
    </source>
</evidence>
<accession>A0ABV0ZUX8</accession>
<protein>
    <submittedName>
        <fullName evidence="1">Uncharacterized protein</fullName>
    </submittedName>
</protein>
<evidence type="ECO:0000313" key="2">
    <source>
        <dbReference type="Proteomes" id="UP001469553"/>
    </source>
</evidence>
<keyword evidence="2" id="KW-1185">Reference proteome</keyword>
<gene>
    <name evidence="1" type="ORF">AMECASPLE_037625</name>
</gene>
<comment type="caution">
    <text evidence="1">The sequence shown here is derived from an EMBL/GenBank/DDBJ whole genome shotgun (WGS) entry which is preliminary data.</text>
</comment>
<organism evidence="1 2">
    <name type="scientific">Ameca splendens</name>
    <dbReference type="NCBI Taxonomy" id="208324"/>
    <lineage>
        <taxon>Eukaryota</taxon>
        <taxon>Metazoa</taxon>
        <taxon>Chordata</taxon>
        <taxon>Craniata</taxon>
        <taxon>Vertebrata</taxon>
        <taxon>Euteleostomi</taxon>
        <taxon>Actinopterygii</taxon>
        <taxon>Neopterygii</taxon>
        <taxon>Teleostei</taxon>
        <taxon>Neoteleostei</taxon>
        <taxon>Acanthomorphata</taxon>
        <taxon>Ovalentaria</taxon>
        <taxon>Atherinomorphae</taxon>
        <taxon>Cyprinodontiformes</taxon>
        <taxon>Goodeidae</taxon>
        <taxon>Ameca</taxon>
    </lineage>
</organism>
<dbReference type="Proteomes" id="UP001469553">
    <property type="component" value="Unassembled WGS sequence"/>
</dbReference>
<name>A0ABV0ZUX8_9TELE</name>
<dbReference type="EMBL" id="JAHRIP010072292">
    <property type="protein sequence ID" value="MEQ2309335.1"/>
    <property type="molecule type" value="Genomic_DNA"/>
</dbReference>
<sequence length="117" mass="13087">MPVESPKLCQTQVAFQNKFTWVISLSWGYIFTGKPFYCGDCLFSFLICERLVKGQQGMGPAASVKAQGGGPSGLEDPAWESQWSSLLLLDIHWLLSSLLFLLDSDLKSRKPVNFNRL</sequence>
<proteinExistence type="predicted"/>